<dbReference type="SUPFAM" id="SSF52980">
    <property type="entry name" value="Restriction endonuclease-like"/>
    <property type="match status" value="1"/>
</dbReference>
<dbReference type="InterPro" id="IPR047216">
    <property type="entry name" value="Endonuclease_DUF559_bact"/>
</dbReference>
<dbReference type="Pfam" id="PF04480">
    <property type="entry name" value="DUF559"/>
    <property type="match status" value="1"/>
</dbReference>
<reference evidence="2 3" key="1">
    <citation type="submission" date="2023-01" db="EMBL/GenBank/DDBJ databases">
        <title>Novel species of the genus Asticcacaulis isolated from rivers.</title>
        <authorList>
            <person name="Lu H."/>
        </authorList>
    </citation>
    <scope>NUCLEOTIDE SEQUENCE [LARGE SCALE GENOMIC DNA]</scope>
    <source>
        <strain evidence="2 3">LKC15W</strain>
    </source>
</reference>
<protein>
    <submittedName>
        <fullName evidence="2">DUF559 domain-containing protein</fullName>
    </submittedName>
</protein>
<dbReference type="EMBL" id="JAQQKV010000001">
    <property type="protein sequence ID" value="MDC7675997.1"/>
    <property type="molecule type" value="Genomic_DNA"/>
</dbReference>
<dbReference type="InterPro" id="IPR007569">
    <property type="entry name" value="DUF559"/>
</dbReference>
<feature type="domain" description="DUF559" evidence="1">
    <location>
        <begin position="8"/>
        <end position="109"/>
    </location>
</feature>
<organism evidence="2 3">
    <name type="scientific">Asticcacaulis machinosus</name>
    <dbReference type="NCBI Taxonomy" id="2984211"/>
    <lineage>
        <taxon>Bacteria</taxon>
        <taxon>Pseudomonadati</taxon>
        <taxon>Pseudomonadota</taxon>
        <taxon>Alphaproteobacteria</taxon>
        <taxon>Caulobacterales</taxon>
        <taxon>Caulobacteraceae</taxon>
        <taxon>Asticcacaulis</taxon>
    </lineage>
</organism>
<keyword evidence="3" id="KW-1185">Reference proteome</keyword>
<dbReference type="InterPro" id="IPR011335">
    <property type="entry name" value="Restrct_endonuc-II-like"/>
</dbReference>
<evidence type="ECO:0000313" key="3">
    <source>
        <dbReference type="Proteomes" id="UP001218579"/>
    </source>
</evidence>
<dbReference type="Gene3D" id="3.40.960.10">
    <property type="entry name" value="VSR Endonuclease"/>
    <property type="match status" value="1"/>
</dbReference>
<dbReference type="Proteomes" id="UP001218579">
    <property type="component" value="Unassembled WGS sequence"/>
</dbReference>
<dbReference type="RefSeq" id="WP_272744310.1">
    <property type="nucleotide sequence ID" value="NZ_JAQQKV010000001.1"/>
</dbReference>
<gene>
    <name evidence="2" type="ORF">PQU98_07645</name>
</gene>
<sequence length="120" mass="14118">MRADAKIVTARRLRKDMTKPEVWLWMRIRGDLGDGLRFRRQHAIGQYILDFYCAKVRLAIEVDGEIHTHAEQHVHDEIRDEWLKEQGIKTHRIIARDLLEAPDEIAQGVIALARQRLMDL</sequence>
<name>A0ABT5HID2_9CAUL</name>
<evidence type="ECO:0000259" key="1">
    <source>
        <dbReference type="Pfam" id="PF04480"/>
    </source>
</evidence>
<evidence type="ECO:0000313" key="2">
    <source>
        <dbReference type="EMBL" id="MDC7675997.1"/>
    </source>
</evidence>
<accession>A0ABT5HID2</accession>
<dbReference type="PANTHER" id="PTHR38590">
    <property type="entry name" value="BLL0828 PROTEIN"/>
    <property type="match status" value="1"/>
</dbReference>
<dbReference type="PANTHER" id="PTHR38590:SF1">
    <property type="entry name" value="BLL0828 PROTEIN"/>
    <property type="match status" value="1"/>
</dbReference>
<comment type="caution">
    <text evidence="2">The sequence shown here is derived from an EMBL/GenBank/DDBJ whole genome shotgun (WGS) entry which is preliminary data.</text>
</comment>
<proteinExistence type="predicted"/>